<feature type="domain" description="ABC transporter" evidence="4">
    <location>
        <begin position="3"/>
        <end position="264"/>
    </location>
</feature>
<dbReference type="GO" id="GO:0005524">
    <property type="term" value="F:ATP binding"/>
    <property type="evidence" value="ECO:0007669"/>
    <property type="project" value="UniProtKB-KW"/>
</dbReference>
<keyword evidence="6" id="KW-1185">Reference proteome</keyword>
<dbReference type="SMART" id="SM00382">
    <property type="entry name" value="AAA"/>
    <property type="match status" value="2"/>
</dbReference>
<dbReference type="EMBL" id="BIFQ01000002">
    <property type="protein sequence ID" value="GCE10077.1"/>
    <property type="molecule type" value="Genomic_DNA"/>
</dbReference>
<dbReference type="InterPro" id="IPR003593">
    <property type="entry name" value="AAA+_ATPase"/>
</dbReference>
<evidence type="ECO:0000256" key="1">
    <source>
        <dbReference type="ARBA" id="ARBA00022741"/>
    </source>
</evidence>
<dbReference type="InterPro" id="IPR003439">
    <property type="entry name" value="ABC_transporter-like_ATP-bd"/>
</dbReference>
<feature type="coiled-coil region" evidence="3">
    <location>
        <begin position="89"/>
        <end position="116"/>
    </location>
</feature>
<feature type="domain" description="ABC transporter" evidence="4">
    <location>
        <begin position="357"/>
        <end position="563"/>
    </location>
</feature>
<dbReference type="Gene3D" id="3.40.50.300">
    <property type="entry name" value="P-loop containing nucleotide triphosphate hydrolases"/>
    <property type="match status" value="2"/>
</dbReference>
<dbReference type="Pfam" id="PF12848">
    <property type="entry name" value="ABC_tran_Xtn"/>
    <property type="match status" value="1"/>
</dbReference>
<name>A0A401ZT83_9CHLR</name>
<dbReference type="InterPro" id="IPR032781">
    <property type="entry name" value="ABC_tran_Xtn"/>
</dbReference>
<dbReference type="GO" id="GO:0016887">
    <property type="term" value="F:ATP hydrolysis activity"/>
    <property type="evidence" value="ECO:0007669"/>
    <property type="project" value="InterPro"/>
</dbReference>
<dbReference type="Pfam" id="PF00005">
    <property type="entry name" value="ABC_tran"/>
    <property type="match status" value="2"/>
</dbReference>
<dbReference type="PANTHER" id="PTHR42855:SF2">
    <property type="entry name" value="DRUG RESISTANCE ABC TRANSPORTER,ATP-BINDING PROTEIN"/>
    <property type="match status" value="1"/>
</dbReference>
<dbReference type="NCBIfam" id="NF000355">
    <property type="entry name" value="ribo_prot_ABC_F"/>
    <property type="match status" value="1"/>
</dbReference>
<accession>A0A401ZT83</accession>
<dbReference type="RefSeq" id="WP_126603068.1">
    <property type="nucleotide sequence ID" value="NZ_BIFQ01000002.1"/>
</dbReference>
<dbReference type="CDD" id="cd03221">
    <property type="entry name" value="ABCF_EF-3"/>
    <property type="match status" value="2"/>
</dbReference>
<evidence type="ECO:0000313" key="6">
    <source>
        <dbReference type="Proteomes" id="UP000287224"/>
    </source>
</evidence>
<evidence type="ECO:0000256" key="2">
    <source>
        <dbReference type="ARBA" id="ARBA00022840"/>
    </source>
</evidence>
<dbReference type="Proteomes" id="UP000287224">
    <property type="component" value="Unassembled WGS sequence"/>
</dbReference>
<dbReference type="AlphaFoldDB" id="A0A401ZT83"/>
<dbReference type="PROSITE" id="PS00211">
    <property type="entry name" value="ABC_TRANSPORTER_1"/>
    <property type="match status" value="2"/>
</dbReference>
<keyword evidence="3" id="KW-0175">Coiled coil</keyword>
<dbReference type="FunFam" id="3.40.50.300:FF:000011">
    <property type="entry name" value="Putative ABC transporter ATP-binding component"/>
    <property type="match status" value="1"/>
</dbReference>
<comment type="caution">
    <text evidence="5">The sequence shown here is derived from an EMBL/GenBank/DDBJ whole genome shotgun (WGS) entry which is preliminary data.</text>
</comment>
<gene>
    <name evidence="5" type="ORF">KDAU_74060</name>
</gene>
<dbReference type="PROSITE" id="PS50893">
    <property type="entry name" value="ABC_TRANSPORTER_2"/>
    <property type="match status" value="2"/>
</dbReference>
<evidence type="ECO:0000259" key="4">
    <source>
        <dbReference type="PROSITE" id="PS50893"/>
    </source>
</evidence>
<dbReference type="SUPFAM" id="SSF52540">
    <property type="entry name" value="P-loop containing nucleoside triphosphate hydrolases"/>
    <property type="match status" value="2"/>
</dbReference>
<feature type="coiled-coil region" evidence="3">
    <location>
        <begin position="252"/>
        <end position="293"/>
    </location>
</feature>
<sequence>MLITARSLTKAYGAIVVLNDISFVLNASDRIGVVGPNGAGKSTLLRILAGHEKPESGKISFAPDVEAGYLPQQASDHLVDGEGSIQDLLLQATGNLRQLEKRMHELEAAMAVVDADHIDPLLNEYSNVASRFQDLGGYEIDYRIEQVMAGLHIDALPRERGVATLSGGERARVGLAALLLRSPDVLLLDEPTNHLDFPSMEWLESYLINYRGALLMVSHDRQFLNRAVNQIFEISEHDHNLHSYTGNYDAYVQAQASARAKWEADYERQQEEMQELRKRIKDAERSVGHANRTAPRDNDKFVRYFLAQGKQNAISSIVRTAEVQLKRIESNPIPKPPELVHIKSQFTTEPLRSQEAITLTNISKHIGKKNLFQDITSTIQPEARILLTGPNGAGKTTLFRIIMGQVEPDSGQVQLAPGVRIGYLSQEGEALDPDQTVLEAYSHQQVGFEGEFIGRLLGHGLFRLEDMQKKVRYLSHGQKRKLEIACLMAQHPNVLLLDEPTNYISLDVLEAFEEAILQFPGPVIAISHDRWFIQRYGGELWTLNQGRLSINTASDSDYLHSSWQGAD</sequence>
<evidence type="ECO:0000256" key="3">
    <source>
        <dbReference type="SAM" id="Coils"/>
    </source>
</evidence>
<keyword evidence="1" id="KW-0547">Nucleotide-binding</keyword>
<evidence type="ECO:0000313" key="5">
    <source>
        <dbReference type="EMBL" id="GCE10077.1"/>
    </source>
</evidence>
<dbReference type="InterPro" id="IPR017871">
    <property type="entry name" value="ABC_transporter-like_CS"/>
</dbReference>
<dbReference type="PANTHER" id="PTHR42855">
    <property type="entry name" value="ABC TRANSPORTER ATP-BINDING SUBUNIT"/>
    <property type="match status" value="1"/>
</dbReference>
<proteinExistence type="predicted"/>
<protein>
    <submittedName>
        <fullName evidence="5">ABC transporter ATP-binding protein</fullName>
    </submittedName>
</protein>
<dbReference type="InterPro" id="IPR051309">
    <property type="entry name" value="ABCF_ATPase"/>
</dbReference>
<dbReference type="InterPro" id="IPR027417">
    <property type="entry name" value="P-loop_NTPase"/>
</dbReference>
<dbReference type="OrthoDB" id="9801441at2"/>
<reference evidence="6" key="1">
    <citation type="submission" date="2018-12" db="EMBL/GenBank/DDBJ databases">
        <title>Tengunoibacter tsumagoiensis gen. nov., sp. nov., Dictyobacter kobayashii sp. nov., D. alpinus sp. nov., and D. joshuensis sp. nov. and description of Dictyobacteraceae fam. nov. within the order Ktedonobacterales isolated from Tengu-no-mugimeshi.</title>
        <authorList>
            <person name="Wang C.M."/>
            <person name="Zheng Y."/>
            <person name="Sakai Y."/>
            <person name="Toyoda A."/>
            <person name="Minakuchi Y."/>
            <person name="Abe K."/>
            <person name="Yokota A."/>
            <person name="Yabe S."/>
        </authorList>
    </citation>
    <scope>NUCLEOTIDE SEQUENCE [LARGE SCALE GENOMIC DNA]</scope>
    <source>
        <strain evidence="6">S-27</strain>
    </source>
</reference>
<organism evidence="5 6">
    <name type="scientific">Dictyobacter aurantiacus</name>
    <dbReference type="NCBI Taxonomy" id="1936993"/>
    <lineage>
        <taxon>Bacteria</taxon>
        <taxon>Bacillati</taxon>
        <taxon>Chloroflexota</taxon>
        <taxon>Ktedonobacteria</taxon>
        <taxon>Ktedonobacterales</taxon>
        <taxon>Dictyobacteraceae</taxon>
        <taxon>Dictyobacter</taxon>
    </lineage>
</organism>
<keyword evidence="2 5" id="KW-0067">ATP-binding</keyword>